<organism evidence="6 7">
    <name type="scientific">Marinilabilia salmonicolor</name>
    <dbReference type="NCBI Taxonomy" id="989"/>
    <lineage>
        <taxon>Bacteria</taxon>
        <taxon>Pseudomonadati</taxon>
        <taxon>Bacteroidota</taxon>
        <taxon>Bacteroidia</taxon>
        <taxon>Marinilabiliales</taxon>
        <taxon>Marinilabiliaceae</taxon>
        <taxon>Marinilabilia</taxon>
    </lineage>
</organism>
<evidence type="ECO:0000256" key="3">
    <source>
        <dbReference type="PROSITE-ProRule" id="PRU01353"/>
    </source>
</evidence>
<dbReference type="Pfam" id="PF21809">
    <property type="entry name" value="Glyco_hydro_84_hel"/>
    <property type="match status" value="1"/>
</dbReference>
<feature type="active site" description="Proton donor" evidence="3">
    <location>
        <position position="276"/>
    </location>
</feature>
<accession>A0A368URW5</accession>
<dbReference type="InterPro" id="IPR049478">
    <property type="entry name" value="BT_4395-like_hel"/>
</dbReference>
<comment type="similarity">
    <text evidence="3">Belongs to the glycosyl hydrolase 84 family.</text>
</comment>
<dbReference type="Gene3D" id="3.30.379.10">
    <property type="entry name" value="Chitobiase/beta-hexosaminidase domain 2-like"/>
    <property type="match status" value="1"/>
</dbReference>
<evidence type="ECO:0000313" key="6">
    <source>
        <dbReference type="EMBL" id="RCW31587.1"/>
    </source>
</evidence>
<dbReference type="PANTHER" id="PTHR13170">
    <property type="entry name" value="O-GLCNACASE"/>
    <property type="match status" value="1"/>
</dbReference>
<dbReference type="Pfam" id="PF07555">
    <property type="entry name" value="NAGidase"/>
    <property type="match status" value="1"/>
</dbReference>
<dbReference type="PROSITE" id="PS52009">
    <property type="entry name" value="GH84"/>
    <property type="match status" value="1"/>
</dbReference>
<dbReference type="SUPFAM" id="SSF55545">
    <property type="entry name" value="beta-N-acetylhexosaminidase-like domain"/>
    <property type="match status" value="1"/>
</dbReference>
<dbReference type="Proteomes" id="UP000252733">
    <property type="component" value="Unassembled WGS sequence"/>
</dbReference>
<dbReference type="SUPFAM" id="SSF51445">
    <property type="entry name" value="(Trans)glycosidases"/>
    <property type="match status" value="1"/>
</dbReference>
<dbReference type="InterPro" id="IPR013780">
    <property type="entry name" value="Glyco_hydro_b"/>
</dbReference>
<keyword evidence="4" id="KW-0732">Signal</keyword>
<gene>
    <name evidence="6" type="ORF">DFO77_11729</name>
</gene>
<dbReference type="AlphaFoldDB" id="A0A368URW5"/>
<dbReference type="GO" id="GO:0005975">
    <property type="term" value="P:carbohydrate metabolic process"/>
    <property type="evidence" value="ECO:0007669"/>
    <property type="project" value="UniProtKB-ARBA"/>
</dbReference>
<reference evidence="6 7" key="1">
    <citation type="submission" date="2018-07" db="EMBL/GenBank/DDBJ databases">
        <title>Freshwater and sediment microbial communities from various areas in North America, analyzing microbe dynamics in response to fracking.</title>
        <authorList>
            <person name="Lamendella R."/>
        </authorList>
    </citation>
    <scope>NUCLEOTIDE SEQUENCE [LARGE SCALE GENOMIC DNA]</scope>
    <source>
        <strain evidence="6 7">160A</strain>
    </source>
</reference>
<dbReference type="Gene3D" id="1.20.58.460">
    <property type="entry name" value="Hyaluronidase post-catalytic domain-like"/>
    <property type="match status" value="1"/>
</dbReference>
<dbReference type="InterPro" id="IPR017853">
    <property type="entry name" value="GH"/>
</dbReference>
<feature type="domain" description="GH84" evidence="5">
    <location>
        <begin position="153"/>
        <end position="426"/>
    </location>
</feature>
<keyword evidence="1 3" id="KW-0378">Hydrolase</keyword>
<protein>
    <submittedName>
        <fullName evidence="6">Hyaluronoglucosaminidase</fullName>
    </submittedName>
</protein>
<feature type="chain" id="PRO_5016737522" evidence="4">
    <location>
        <begin position="26"/>
        <end position="854"/>
    </location>
</feature>
<dbReference type="SUPFAM" id="SSF140657">
    <property type="entry name" value="Hyaluronidase post-catalytic domain-like"/>
    <property type="match status" value="1"/>
</dbReference>
<dbReference type="InterPro" id="IPR029018">
    <property type="entry name" value="Hex-like_dom2"/>
</dbReference>
<dbReference type="Pfam" id="PF02838">
    <property type="entry name" value="Glyco_hydro_20b"/>
    <property type="match status" value="1"/>
</dbReference>
<evidence type="ECO:0000259" key="5">
    <source>
        <dbReference type="PROSITE" id="PS52009"/>
    </source>
</evidence>
<proteinExistence type="inferred from homology"/>
<evidence type="ECO:0000256" key="4">
    <source>
        <dbReference type="SAM" id="SignalP"/>
    </source>
</evidence>
<feature type="signal peptide" evidence="4">
    <location>
        <begin position="1"/>
        <end position="25"/>
    </location>
</feature>
<evidence type="ECO:0000256" key="2">
    <source>
        <dbReference type="ARBA" id="ARBA00023295"/>
    </source>
</evidence>
<dbReference type="EMBL" id="QPIZ01000017">
    <property type="protein sequence ID" value="RCW31587.1"/>
    <property type="molecule type" value="Genomic_DNA"/>
</dbReference>
<evidence type="ECO:0000313" key="7">
    <source>
        <dbReference type="Proteomes" id="UP000252733"/>
    </source>
</evidence>
<dbReference type="GO" id="GO:0015929">
    <property type="term" value="F:hexosaminidase activity"/>
    <property type="evidence" value="ECO:0007669"/>
    <property type="project" value="UniProtKB-ARBA"/>
</dbReference>
<sequence length="854" mass="97396">MNHPVTIKQLLIFSVSFLFSASIFGQNIPDVFPTPQKTSYTGNQFAPEKGKTTWKLSSNIDPDITKELQGLFKNLNITIIAGIWEESKNHTIKSAPSKPEGYYLKLSGDSVVLSGHDYDGLYYALQTIKQIVPEENQPLQIPGIEITDWPDVPFRGSVEGFYGEPWSHKDRLSQLEFYGKHKLNTYIYGPKDDPFHGFSDQWREPYPEEKAREIEELVKVAGKNHVNYVWAVHPGRDIHWTDNDEDGTIDDFEACRKKFELMYDMGVRSFAVFFDDISGEGTNAKMQAKMLNYLNQEFVSQKQDVTPLIMCPTQYNRAWSSGDYLQILGSELDQDIRIMWTGNSVCADITKESVDWITERIQRKPFIWWNWPVSDYVRTRLLLGRVYGLDKGNQGSLSGFTSNPMDKPEASKIGLFGVADYTWNMKDFNSEVTWKEGIERLFPESSEAMITFAMHNSDQGPNTHNYRREESENIRPFIEEFMHSYAEDGVFQPNTYRKITTEFQKIKEAGATLRKELPNSHPAFFEETKYWIYSFESLGEAGTTLLNNLRTTNESSKTRIAELNKMLGQFRQMDTYSKLQKKAGEPDPWAQGCVTGGTVLTPFVQNLFQLRASEIHTIITGEKPGTKGLSEAFFKPITNMTSLTNLQLTRDGKYIKINPILEILKLNPGDFIGIELPEGIFANYVHAILGNNEVSEYGEIQGSKNGTDWKKIDTRNNEGTMQARLDEEDKIRFVRYINISDKTVALKTDLFKVDIPENSRVNSPGAMTDKTVSSYYKLPVSKESIKISAPENQQVTSVVILGDFANATVHFVDDSSILYSELSEGNKKIIDNITIFNQPSQSQIHEIYWVTEIN</sequence>
<dbReference type="InterPro" id="IPR051822">
    <property type="entry name" value="Glycosyl_Hydrolase_84"/>
</dbReference>
<keyword evidence="7" id="KW-1185">Reference proteome</keyword>
<dbReference type="Gene3D" id="2.60.40.1180">
    <property type="entry name" value="Golgi alpha-mannosidase II"/>
    <property type="match status" value="1"/>
</dbReference>
<comment type="caution">
    <text evidence="6">The sequence shown here is derived from an EMBL/GenBank/DDBJ whole genome shotgun (WGS) entry which is preliminary data.</text>
</comment>
<dbReference type="InterPro" id="IPR015882">
    <property type="entry name" value="HEX_bac_N"/>
</dbReference>
<dbReference type="InterPro" id="IPR011496">
    <property type="entry name" value="O-GlcNAcase_cat"/>
</dbReference>
<keyword evidence="2 3" id="KW-0326">Glycosidase</keyword>
<dbReference type="RefSeq" id="WP_114437395.1">
    <property type="nucleotide sequence ID" value="NZ_QPIZ01000017.1"/>
</dbReference>
<dbReference type="GO" id="GO:1901135">
    <property type="term" value="P:carbohydrate derivative metabolic process"/>
    <property type="evidence" value="ECO:0007669"/>
    <property type="project" value="UniProtKB-ARBA"/>
</dbReference>
<name>A0A368URW5_9BACT</name>
<dbReference type="PANTHER" id="PTHR13170:SF16">
    <property type="entry name" value="PROTEIN O-GLCNACASE"/>
    <property type="match status" value="1"/>
</dbReference>
<dbReference type="Gene3D" id="3.20.20.80">
    <property type="entry name" value="Glycosidases"/>
    <property type="match status" value="1"/>
</dbReference>
<evidence type="ECO:0000256" key="1">
    <source>
        <dbReference type="ARBA" id="ARBA00022801"/>
    </source>
</evidence>